<gene>
    <name evidence="6" type="ORF">BYL167_LOCUS68413</name>
</gene>
<dbReference type="Pfam" id="PF03223">
    <property type="entry name" value="V-ATPase_C"/>
    <property type="match status" value="1"/>
</dbReference>
<evidence type="ECO:0000256" key="3">
    <source>
        <dbReference type="ARBA" id="ARBA00022781"/>
    </source>
</evidence>
<dbReference type="GO" id="GO:0046961">
    <property type="term" value="F:proton-transporting ATPase activity, rotational mechanism"/>
    <property type="evidence" value="ECO:0007669"/>
    <property type="project" value="InterPro"/>
</dbReference>
<evidence type="ECO:0000256" key="1">
    <source>
        <dbReference type="ARBA" id="ARBA00006138"/>
    </source>
</evidence>
<dbReference type="Proteomes" id="UP000681967">
    <property type="component" value="Unassembled WGS sequence"/>
</dbReference>
<name>A0A8S3FN00_9BILA</name>
<dbReference type="InterPro" id="IPR004907">
    <property type="entry name" value="ATPase_V1-cplx_csu"/>
</dbReference>
<sequence length="55" mass="6502">YGLPVNFVAIIVHPTRKSTKRLRDVFDQLFGYLDQSDRSRYDEVKKSNKLCIFSH</sequence>
<evidence type="ECO:0000256" key="2">
    <source>
        <dbReference type="ARBA" id="ARBA00022448"/>
    </source>
</evidence>
<accession>A0A8S3FN00</accession>
<evidence type="ECO:0000313" key="6">
    <source>
        <dbReference type="EMBL" id="CAF5130389.1"/>
    </source>
</evidence>
<comment type="similarity">
    <text evidence="1 5">Belongs to the V-ATPase C subunit family.</text>
</comment>
<protein>
    <recommendedName>
        <fullName evidence="5">V-type proton ATPase subunit C</fullName>
    </recommendedName>
</protein>
<dbReference type="SUPFAM" id="SSF118203">
    <property type="entry name" value="Vacuolar ATP synthase subunit C"/>
    <property type="match status" value="1"/>
</dbReference>
<evidence type="ECO:0000256" key="4">
    <source>
        <dbReference type="ARBA" id="ARBA00023065"/>
    </source>
</evidence>
<evidence type="ECO:0000256" key="5">
    <source>
        <dbReference type="RuleBase" id="RU364010"/>
    </source>
</evidence>
<keyword evidence="3 5" id="KW-0375">Hydrogen ion transport</keyword>
<feature type="non-terminal residue" evidence="6">
    <location>
        <position position="1"/>
    </location>
</feature>
<organism evidence="6 7">
    <name type="scientific">Rotaria magnacalcarata</name>
    <dbReference type="NCBI Taxonomy" id="392030"/>
    <lineage>
        <taxon>Eukaryota</taxon>
        <taxon>Metazoa</taxon>
        <taxon>Spiralia</taxon>
        <taxon>Gnathifera</taxon>
        <taxon>Rotifera</taxon>
        <taxon>Eurotatoria</taxon>
        <taxon>Bdelloidea</taxon>
        <taxon>Philodinida</taxon>
        <taxon>Philodinidae</taxon>
        <taxon>Rotaria</taxon>
    </lineage>
</organism>
<keyword evidence="2 5" id="KW-0813">Transport</keyword>
<reference evidence="6" key="1">
    <citation type="submission" date="2021-02" db="EMBL/GenBank/DDBJ databases">
        <authorList>
            <person name="Nowell W R."/>
        </authorList>
    </citation>
    <scope>NUCLEOTIDE SEQUENCE</scope>
</reference>
<evidence type="ECO:0000313" key="7">
    <source>
        <dbReference type="Proteomes" id="UP000681967"/>
    </source>
</evidence>
<dbReference type="EMBL" id="CAJOBH010247831">
    <property type="protein sequence ID" value="CAF5130389.1"/>
    <property type="molecule type" value="Genomic_DNA"/>
</dbReference>
<dbReference type="InterPro" id="IPR036132">
    <property type="entry name" value="Vac_ATP_synth_c_sf"/>
</dbReference>
<dbReference type="AlphaFoldDB" id="A0A8S3FN00"/>
<dbReference type="GO" id="GO:0033180">
    <property type="term" value="C:proton-transporting V-type ATPase, V1 domain"/>
    <property type="evidence" value="ECO:0007669"/>
    <property type="project" value="InterPro"/>
</dbReference>
<keyword evidence="4 5" id="KW-0406">Ion transport</keyword>
<comment type="caution">
    <text evidence="6">The sequence shown here is derived from an EMBL/GenBank/DDBJ whole genome shotgun (WGS) entry which is preliminary data.</text>
</comment>
<comment type="subunit">
    <text evidence="5">V-ATPase is a heteromultimeric enzyme made up of two complexes: the ATP-hydrolytic V1 complex and the proton translocation V0 complex. The V1 complex consists of three catalytic AB heterodimers that form a heterohexamer, three peripheral stalks each consisting of EG heterodimers, one central rotor including subunits D and F, and the regulatory subunits C and H. The proton translocation complex V0 consists of the proton transport subunit a, a ring of proteolipid subunits c9c'', rotary subunit d, subunits e and f, and two accessory subunits.</text>
</comment>
<proteinExistence type="inferred from homology"/>
<comment type="function">
    <text evidence="5">Subunit of the V1 complex of vacuolar(H+)-ATPase (V-ATPase), a multisubunit enzyme composed of a peripheral complex (V1) that hydrolyzes ATP and a membrane integral complex (V0) that translocates protons. V-ATPase is responsible for acidifying and maintaining the pH of intracellular compartments and in some cell types, is targeted to the plasma membrane, where it is responsible for acidifying the extracellular environment. Subunit C is necessary for the assembly of the catalytic sector of the enzyme and is likely to have a specific function in its catalytic activity.</text>
</comment>